<reference evidence="2" key="1">
    <citation type="submission" date="2023-07" db="EMBL/GenBank/DDBJ databases">
        <authorList>
            <person name="Kim M.K."/>
        </authorList>
    </citation>
    <scope>NUCLEOTIDE SEQUENCE</scope>
    <source>
        <strain evidence="2">M29</strain>
    </source>
</reference>
<feature type="transmembrane region" description="Helical" evidence="1">
    <location>
        <begin position="122"/>
        <end position="141"/>
    </location>
</feature>
<feature type="transmembrane region" description="Helical" evidence="1">
    <location>
        <begin position="332"/>
        <end position="354"/>
    </location>
</feature>
<evidence type="ECO:0000256" key="1">
    <source>
        <dbReference type="SAM" id="Phobius"/>
    </source>
</evidence>
<name>A0ABT9ADQ6_9BACT</name>
<feature type="transmembrane region" description="Helical" evidence="1">
    <location>
        <begin position="176"/>
        <end position="194"/>
    </location>
</feature>
<feature type="transmembrane region" description="Helical" evidence="1">
    <location>
        <begin position="252"/>
        <end position="272"/>
    </location>
</feature>
<accession>A0ABT9ADQ6</accession>
<dbReference type="RefSeq" id="WP_305012642.1">
    <property type="nucleotide sequence ID" value="NZ_JAUQSX010000008.1"/>
</dbReference>
<dbReference type="Proteomes" id="UP001167796">
    <property type="component" value="Unassembled WGS sequence"/>
</dbReference>
<evidence type="ECO:0000313" key="3">
    <source>
        <dbReference type="Proteomes" id="UP001167796"/>
    </source>
</evidence>
<feature type="transmembrane region" description="Helical" evidence="1">
    <location>
        <begin position="153"/>
        <end position="170"/>
    </location>
</feature>
<keyword evidence="1" id="KW-0472">Membrane</keyword>
<proteinExistence type="predicted"/>
<feature type="transmembrane region" description="Helical" evidence="1">
    <location>
        <begin position="360"/>
        <end position="378"/>
    </location>
</feature>
<gene>
    <name evidence="2" type="ORF">Q5H92_16460</name>
</gene>
<evidence type="ECO:0008006" key="4">
    <source>
        <dbReference type="Google" id="ProtNLM"/>
    </source>
</evidence>
<evidence type="ECO:0000313" key="2">
    <source>
        <dbReference type="EMBL" id="MDO7847960.1"/>
    </source>
</evidence>
<organism evidence="2 3">
    <name type="scientific">Hymenobacter mellowenesis</name>
    <dbReference type="NCBI Taxonomy" id="3063995"/>
    <lineage>
        <taxon>Bacteria</taxon>
        <taxon>Pseudomonadati</taxon>
        <taxon>Bacteroidota</taxon>
        <taxon>Cytophagia</taxon>
        <taxon>Cytophagales</taxon>
        <taxon>Hymenobacteraceae</taxon>
        <taxon>Hymenobacter</taxon>
    </lineage>
</organism>
<dbReference type="EMBL" id="JAUQSX010000008">
    <property type="protein sequence ID" value="MDO7847960.1"/>
    <property type="molecule type" value="Genomic_DNA"/>
</dbReference>
<feature type="transmembrane region" description="Helical" evidence="1">
    <location>
        <begin position="307"/>
        <end position="325"/>
    </location>
</feature>
<keyword evidence="1" id="KW-1133">Transmembrane helix</keyword>
<feature type="transmembrane region" description="Helical" evidence="1">
    <location>
        <begin position="223"/>
        <end position="240"/>
    </location>
</feature>
<sequence>MLARRSLLAWLLVAAMALWVHKRDRVWRALEVFEWDAGGYYTYLPSAFLYHDIGRADSLERLGDKFGPPKARGIGIMTLPNGRVISKYPLGVALGELPFFAGAHAFAKLVPRFPADGFSRPYQQAMLLAGLAYGLLGLWIVRKLLLRFFDDSITAWVVVGIGLGTNYFNYITNDAAMSHAALFMWQAAMLYSTVRWYETFRWRWAVGVGGFLGLATLCRFTEVLYVLVPLLWGITSWATLRQRPALLLSHWRPLGLAGAVGAAVLSLQLLFWHTASGHWVVDSYGGEYFDFRHPHILYGLFSYRKGWLLYTPLAGLMLLGLAAAWRRLPAVVVPALVLLSVLLYVTFSWEAWWYGGGFSARPLVSLYPLLALPFAALLATARRWAGTGRAALHSAVVLCIVLNLWQTWQYATGHLLYDKNTRALYFGKFFESPYPF</sequence>
<protein>
    <recommendedName>
        <fullName evidence="4">Glycosyltransferase RgtA/B/C/D-like domain-containing protein</fullName>
    </recommendedName>
</protein>
<comment type="caution">
    <text evidence="2">The sequence shown here is derived from an EMBL/GenBank/DDBJ whole genome shotgun (WGS) entry which is preliminary data.</text>
</comment>
<feature type="transmembrane region" description="Helical" evidence="1">
    <location>
        <begin position="390"/>
        <end position="408"/>
    </location>
</feature>
<keyword evidence="1" id="KW-0812">Transmembrane</keyword>
<keyword evidence="3" id="KW-1185">Reference proteome</keyword>